<dbReference type="AlphaFoldDB" id="A0A0K2VJA8"/>
<accession>A0A0K2VJA8</accession>
<dbReference type="EMBL" id="HACA01032931">
    <property type="protein sequence ID" value="CDW50292.1"/>
    <property type="molecule type" value="Transcribed_RNA"/>
</dbReference>
<evidence type="ECO:0000313" key="1">
    <source>
        <dbReference type="EMBL" id="CDW50292.1"/>
    </source>
</evidence>
<organism evidence="1">
    <name type="scientific">Lepeophtheirus salmonis</name>
    <name type="common">Salmon louse</name>
    <name type="synonym">Caligus salmonis</name>
    <dbReference type="NCBI Taxonomy" id="72036"/>
    <lineage>
        <taxon>Eukaryota</taxon>
        <taxon>Metazoa</taxon>
        <taxon>Ecdysozoa</taxon>
        <taxon>Arthropoda</taxon>
        <taxon>Crustacea</taxon>
        <taxon>Multicrustacea</taxon>
        <taxon>Hexanauplia</taxon>
        <taxon>Copepoda</taxon>
        <taxon>Siphonostomatoida</taxon>
        <taxon>Caligidae</taxon>
        <taxon>Lepeophtheirus</taxon>
    </lineage>
</organism>
<proteinExistence type="predicted"/>
<sequence length="34" mass="3652">MACLNINKNLIIVLVIILSSENYSTTGGPCITRS</sequence>
<name>A0A0K2VJA8_LEPSM</name>
<protein>
    <submittedName>
        <fullName evidence="1">Uncharacterized protein</fullName>
    </submittedName>
</protein>
<reference evidence="1" key="1">
    <citation type="submission" date="2014-05" db="EMBL/GenBank/DDBJ databases">
        <authorList>
            <person name="Chronopoulou M."/>
        </authorList>
    </citation>
    <scope>NUCLEOTIDE SEQUENCE</scope>
    <source>
        <tissue evidence="1">Whole organism</tissue>
    </source>
</reference>